<evidence type="ECO:0000256" key="4">
    <source>
        <dbReference type="ARBA" id="ARBA00022840"/>
    </source>
</evidence>
<dbReference type="PROSITE" id="PS50893">
    <property type="entry name" value="ABC_TRANSPORTER_2"/>
    <property type="match status" value="1"/>
</dbReference>
<dbReference type="InterPro" id="IPR017871">
    <property type="entry name" value="ABC_transporter-like_CS"/>
</dbReference>
<sequence>MLTSQRQGLEGVAHPLKASDVHVSYVKGDEVLKGVDLVLHTGELILVRGVSGSGKTTLLNVLSGLLSPLRGTVCINGVDITKISESRRDAIRLHEMGMVFQHHGLVPDFTSRENIELVLRAREIKNSAAIAMDALKEVGVAELADRRPAEMSGGQAQRVGIARAIAGGHRIVLADEPTGQLDRANTDMIFKVLRHIVTDGADRAVLLSSHDPRACDYVDRVLDMEDGVLEEV</sequence>
<evidence type="ECO:0000256" key="2">
    <source>
        <dbReference type="ARBA" id="ARBA00022448"/>
    </source>
</evidence>
<dbReference type="InterPro" id="IPR027417">
    <property type="entry name" value="P-loop_NTPase"/>
</dbReference>
<protein>
    <submittedName>
        <fullName evidence="5">ABC transporter ATP-binding protein</fullName>
    </submittedName>
</protein>
<dbReference type="InterPro" id="IPR003439">
    <property type="entry name" value="ABC_transporter-like_ATP-bd"/>
</dbReference>
<evidence type="ECO:0000313" key="6">
    <source>
        <dbReference type="Proteomes" id="UP000226191"/>
    </source>
</evidence>
<dbReference type="PANTHER" id="PTHR24220">
    <property type="entry name" value="IMPORT ATP-BINDING PROTEIN"/>
    <property type="match status" value="1"/>
</dbReference>
<keyword evidence="4 5" id="KW-0067">ATP-binding</keyword>
<accession>A0A2B7I374</accession>
<evidence type="ECO:0000313" key="5">
    <source>
        <dbReference type="EMBL" id="PGF31703.1"/>
    </source>
</evidence>
<dbReference type="GO" id="GO:0005886">
    <property type="term" value="C:plasma membrane"/>
    <property type="evidence" value="ECO:0007669"/>
    <property type="project" value="TreeGrafter"/>
</dbReference>
<comment type="similarity">
    <text evidence="1">Belongs to the ABC transporter superfamily.</text>
</comment>
<gene>
    <name evidence="5" type="ORF">B1B09_11940</name>
</gene>
<dbReference type="InterPro" id="IPR003593">
    <property type="entry name" value="AAA+_ATPase"/>
</dbReference>
<comment type="caution">
    <text evidence="5">The sequence shown here is derived from an EMBL/GenBank/DDBJ whole genome shotgun (WGS) entry which is preliminary data.</text>
</comment>
<dbReference type="SUPFAM" id="SSF52540">
    <property type="entry name" value="P-loop containing nucleoside triphosphate hydrolases"/>
    <property type="match status" value="1"/>
</dbReference>
<dbReference type="PANTHER" id="PTHR24220:SF689">
    <property type="entry name" value="LIPOPROTEIN-RELEASING SYSTEM ATP-BINDING PROTEIN LOLD"/>
    <property type="match status" value="1"/>
</dbReference>
<dbReference type="SMART" id="SM00382">
    <property type="entry name" value="AAA"/>
    <property type="match status" value="1"/>
</dbReference>
<evidence type="ECO:0000256" key="3">
    <source>
        <dbReference type="ARBA" id="ARBA00022741"/>
    </source>
</evidence>
<evidence type="ECO:0000256" key="1">
    <source>
        <dbReference type="ARBA" id="ARBA00005417"/>
    </source>
</evidence>
<dbReference type="Gene3D" id="3.40.50.300">
    <property type="entry name" value="P-loop containing nucleotide triphosphate hydrolases"/>
    <property type="match status" value="1"/>
</dbReference>
<dbReference type="CDD" id="cd03255">
    <property type="entry name" value="ABC_MJ0796_LolCDE_FtsE"/>
    <property type="match status" value="1"/>
</dbReference>
<dbReference type="Pfam" id="PF00005">
    <property type="entry name" value="ABC_tran"/>
    <property type="match status" value="1"/>
</dbReference>
<name>A0A2B7I374_CUTAC</name>
<dbReference type="GO" id="GO:0016887">
    <property type="term" value="F:ATP hydrolysis activity"/>
    <property type="evidence" value="ECO:0007669"/>
    <property type="project" value="InterPro"/>
</dbReference>
<dbReference type="InterPro" id="IPR017911">
    <property type="entry name" value="MacB-like_ATP-bd"/>
</dbReference>
<organism evidence="5 6">
    <name type="scientific">Cutibacterium acnes</name>
    <name type="common">Propionibacterium acnes</name>
    <dbReference type="NCBI Taxonomy" id="1747"/>
    <lineage>
        <taxon>Bacteria</taxon>
        <taxon>Bacillati</taxon>
        <taxon>Actinomycetota</taxon>
        <taxon>Actinomycetes</taxon>
        <taxon>Propionibacteriales</taxon>
        <taxon>Propionibacteriaceae</taxon>
        <taxon>Cutibacterium</taxon>
    </lineage>
</organism>
<dbReference type="GeneID" id="92857890"/>
<dbReference type="GO" id="GO:0005524">
    <property type="term" value="F:ATP binding"/>
    <property type="evidence" value="ECO:0007669"/>
    <property type="project" value="UniProtKB-KW"/>
</dbReference>
<dbReference type="OrthoDB" id="3176024at2"/>
<keyword evidence="3" id="KW-0547">Nucleotide-binding</keyword>
<dbReference type="EMBL" id="MVCE01000007">
    <property type="protein sequence ID" value="PGF31703.1"/>
    <property type="molecule type" value="Genomic_DNA"/>
</dbReference>
<dbReference type="AlphaFoldDB" id="A0A2B7I374"/>
<keyword evidence="2" id="KW-0813">Transport</keyword>
<proteinExistence type="inferred from homology"/>
<reference evidence="5 6" key="1">
    <citation type="submission" date="2017-02" db="EMBL/GenBank/DDBJ databases">
        <title>Prevalence of linear plasmids in Cutibacterium acnes isolates obtained from cancerous prostatic tissue.</title>
        <authorList>
            <person name="Davidsson S."/>
            <person name="Bruggemann H."/>
        </authorList>
    </citation>
    <scope>NUCLEOTIDE SEQUENCE [LARGE SCALE GENOMIC DNA]</scope>
    <source>
        <strain evidence="5 6">11-78</strain>
    </source>
</reference>
<dbReference type="InterPro" id="IPR015854">
    <property type="entry name" value="ABC_transpr_LolD-like"/>
</dbReference>
<dbReference type="RefSeq" id="WP_002518024.1">
    <property type="nucleotide sequence ID" value="NZ_AP019664.1"/>
</dbReference>
<dbReference type="PROSITE" id="PS00211">
    <property type="entry name" value="ABC_TRANSPORTER_1"/>
    <property type="match status" value="1"/>
</dbReference>
<dbReference type="Proteomes" id="UP000226191">
    <property type="component" value="Unassembled WGS sequence"/>
</dbReference>
<dbReference type="GO" id="GO:0022857">
    <property type="term" value="F:transmembrane transporter activity"/>
    <property type="evidence" value="ECO:0007669"/>
    <property type="project" value="TreeGrafter"/>
</dbReference>